<proteinExistence type="predicted"/>
<dbReference type="PANTHER" id="PTHR43847:SF1">
    <property type="entry name" value="BLL3993 PROTEIN"/>
    <property type="match status" value="1"/>
</dbReference>
<keyword evidence="2 5" id="KW-0812">Transmembrane</keyword>
<evidence type="ECO:0000313" key="7">
    <source>
        <dbReference type="Proteomes" id="UP000247465"/>
    </source>
</evidence>
<evidence type="ECO:0000256" key="3">
    <source>
        <dbReference type="ARBA" id="ARBA00022989"/>
    </source>
</evidence>
<comment type="subcellular location">
    <subcellularLocation>
        <location evidence="1">Endomembrane system</location>
        <topology evidence="1">Multi-pass membrane protein</topology>
    </subcellularLocation>
</comment>
<dbReference type="Pfam" id="PF04191">
    <property type="entry name" value="PEMT"/>
    <property type="match status" value="1"/>
</dbReference>
<sequence>MLLREELEKQGGWLFGRRSYFLLFSIPLLLFAFADSSNSKLTLGGVGDQLYNCACIVLSFFGFTIRCITVAHLPKRTSGRSTTEQIAESLNTTGMYSIHRHPLYFGNFIIYLGMILSVQVWWFTAIMVLVVFFYLERIMLVEERFLLEKFGTPYIEWARVTPAYWPRFRIWRQDRLPFSMRNVLKREYSGFFAIIVAYTVFEMLRNFVHGSLSLGVGWLVFLNIGLLIYVFLRILRKRGYLDVEGR</sequence>
<feature type="transmembrane region" description="Helical" evidence="5">
    <location>
        <begin position="20"/>
        <end position="38"/>
    </location>
</feature>
<reference evidence="6 7" key="1">
    <citation type="submission" date="2018-06" db="EMBL/GenBank/DDBJ databases">
        <title>Draft Genome Sequence of a Novel Marine Bacterium Related to the Verrucomicrobia.</title>
        <authorList>
            <person name="Vosseberg J."/>
            <person name="Martijn J."/>
            <person name="Ettema T.J.G."/>
        </authorList>
    </citation>
    <scope>NUCLEOTIDE SEQUENCE [LARGE SCALE GENOMIC DNA]</scope>
    <source>
        <strain evidence="6">TARA_B100001123</strain>
    </source>
</reference>
<name>A0A2Z4AHP1_9BACT</name>
<feature type="transmembrane region" description="Helical" evidence="5">
    <location>
        <begin position="108"/>
        <end position="135"/>
    </location>
</feature>
<accession>A0A2Z4AHP1</accession>
<dbReference type="GO" id="GO:0012505">
    <property type="term" value="C:endomembrane system"/>
    <property type="evidence" value="ECO:0007669"/>
    <property type="project" value="UniProtKB-SubCell"/>
</dbReference>
<dbReference type="EMBL" id="CP029803">
    <property type="protein sequence ID" value="AWT59794.1"/>
    <property type="molecule type" value="Genomic_DNA"/>
</dbReference>
<organism evidence="6 7">
    <name type="scientific">Candidatus Moanibacter tarae</name>
    <dbReference type="NCBI Taxonomy" id="2200854"/>
    <lineage>
        <taxon>Bacteria</taxon>
        <taxon>Pseudomonadati</taxon>
        <taxon>Verrucomicrobiota</taxon>
        <taxon>Opitutia</taxon>
        <taxon>Puniceicoccales</taxon>
        <taxon>Puniceicoccales incertae sedis</taxon>
        <taxon>Candidatus Moanibacter</taxon>
    </lineage>
</organism>
<protein>
    <recommendedName>
        <fullName evidence="8">Steroid 5-alpha reductase C-terminal domain-containing protein</fullName>
    </recommendedName>
</protein>
<evidence type="ECO:0008006" key="8">
    <source>
        <dbReference type="Google" id="ProtNLM"/>
    </source>
</evidence>
<evidence type="ECO:0000256" key="5">
    <source>
        <dbReference type="SAM" id="Phobius"/>
    </source>
</evidence>
<keyword evidence="4 5" id="KW-0472">Membrane</keyword>
<dbReference type="AlphaFoldDB" id="A0A2Z4AHP1"/>
<keyword evidence="3 5" id="KW-1133">Transmembrane helix</keyword>
<dbReference type="KEGG" id="mtar:DF168_00989"/>
<evidence type="ECO:0000256" key="1">
    <source>
        <dbReference type="ARBA" id="ARBA00004127"/>
    </source>
</evidence>
<evidence type="ECO:0000313" key="6">
    <source>
        <dbReference type="EMBL" id="AWT59794.1"/>
    </source>
</evidence>
<feature type="transmembrane region" description="Helical" evidence="5">
    <location>
        <begin position="214"/>
        <end position="232"/>
    </location>
</feature>
<dbReference type="InterPro" id="IPR052527">
    <property type="entry name" value="Metal_cation-efflux_comp"/>
</dbReference>
<feature type="transmembrane region" description="Helical" evidence="5">
    <location>
        <begin position="188"/>
        <end position="208"/>
    </location>
</feature>
<dbReference type="PANTHER" id="PTHR43847">
    <property type="entry name" value="BLL3993 PROTEIN"/>
    <property type="match status" value="1"/>
</dbReference>
<evidence type="ECO:0000256" key="4">
    <source>
        <dbReference type="ARBA" id="ARBA00023136"/>
    </source>
</evidence>
<feature type="transmembrane region" description="Helical" evidence="5">
    <location>
        <begin position="50"/>
        <end position="73"/>
    </location>
</feature>
<evidence type="ECO:0000256" key="2">
    <source>
        <dbReference type="ARBA" id="ARBA00022692"/>
    </source>
</evidence>
<dbReference type="Gene3D" id="1.20.120.1630">
    <property type="match status" value="1"/>
</dbReference>
<gene>
    <name evidence="6" type="ORF">DF168_00989</name>
</gene>
<dbReference type="Proteomes" id="UP000247465">
    <property type="component" value="Chromosome"/>
</dbReference>
<dbReference type="InterPro" id="IPR007318">
    <property type="entry name" value="Phopholipid_MeTrfase"/>
</dbReference>